<feature type="short sequence motif" description="'KMSKS' region" evidence="10">
    <location>
        <begin position="286"/>
        <end position="290"/>
    </location>
</feature>
<feature type="binding site" evidence="10">
    <location>
        <begin position="246"/>
        <end position="248"/>
    </location>
    <ligand>
        <name>L-cysteinyl-5'-AMP</name>
        <dbReference type="ChEBI" id="CHEBI:144924"/>
    </ligand>
</feature>
<feature type="binding site" evidence="10">
    <location>
        <position position="253"/>
    </location>
    <ligand>
        <name>Zn(2+)</name>
        <dbReference type="ChEBI" id="CHEBI:29105"/>
    </ligand>
</feature>
<comment type="catalytic activity">
    <reaction evidence="9 10">
        <text>1D-myo-inositol 2-amino-2-deoxy-alpha-D-glucopyranoside + L-cysteine + ATP = 1D-myo-inositol 2-(L-cysteinylamino)-2-deoxy-alpha-D-glucopyranoside + AMP + diphosphate + H(+)</text>
        <dbReference type="Rhea" id="RHEA:26176"/>
        <dbReference type="ChEBI" id="CHEBI:15378"/>
        <dbReference type="ChEBI" id="CHEBI:30616"/>
        <dbReference type="ChEBI" id="CHEBI:33019"/>
        <dbReference type="ChEBI" id="CHEBI:35235"/>
        <dbReference type="ChEBI" id="CHEBI:58886"/>
        <dbReference type="ChEBI" id="CHEBI:58887"/>
        <dbReference type="ChEBI" id="CHEBI:456215"/>
        <dbReference type="EC" id="6.3.1.13"/>
    </reaction>
</comment>
<evidence type="ECO:0000256" key="5">
    <source>
        <dbReference type="ARBA" id="ARBA00022723"/>
    </source>
</evidence>
<organism evidence="12 13">
    <name type="scientific">Streptomyces polyrhachis</name>
    <dbReference type="NCBI Taxonomy" id="1282885"/>
    <lineage>
        <taxon>Bacteria</taxon>
        <taxon>Bacillati</taxon>
        <taxon>Actinomycetota</taxon>
        <taxon>Actinomycetes</taxon>
        <taxon>Kitasatosporales</taxon>
        <taxon>Streptomycetaceae</taxon>
        <taxon>Streptomyces</taxon>
    </lineage>
</organism>
<feature type="binding site" evidence="10">
    <location>
        <position position="58"/>
    </location>
    <ligand>
        <name>L-cysteinyl-5'-AMP</name>
        <dbReference type="ChEBI" id="CHEBI:144924"/>
    </ligand>
</feature>
<dbReference type="NCBIfam" id="TIGR03447">
    <property type="entry name" value="mycothiol_MshC"/>
    <property type="match status" value="1"/>
</dbReference>
<reference evidence="13" key="1">
    <citation type="journal article" date="2019" name="Int. J. Syst. Evol. Microbiol.">
        <title>The Global Catalogue of Microorganisms (GCM) 10K type strain sequencing project: providing services to taxonomists for standard genome sequencing and annotation.</title>
        <authorList>
            <consortium name="The Broad Institute Genomics Platform"/>
            <consortium name="The Broad Institute Genome Sequencing Center for Infectious Disease"/>
            <person name="Wu L."/>
            <person name="Ma J."/>
        </authorList>
    </citation>
    <scope>NUCLEOTIDE SEQUENCE [LARGE SCALE GENOMIC DNA]</scope>
    <source>
        <strain evidence="13">CGMCC 1.13681</strain>
    </source>
</reference>
<evidence type="ECO:0000256" key="7">
    <source>
        <dbReference type="ARBA" id="ARBA00022833"/>
    </source>
</evidence>
<keyword evidence="5 10" id="KW-0479">Metal-binding</keyword>
<dbReference type="RefSeq" id="WP_386413135.1">
    <property type="nucleotide sequence ID" value="NZ_JBHSZO010000007.1"/>
</dbReference>
<feature type="binding site" evidence="10">
    <location>
        <position position="280"/>
    </location>
    <ligand>
        <name>L-cysteinyl-5'-AMP</name>
        <dbReference type="ChEBI" id="CHEBI:144924"/>
    </ligand>
</feature>
<evidence type="ECO:0000256" key="10">
    <source>
        <dbReference type="HAMAP-Rule" id="MF_01697"/>
    </source>
</evidence>
<evidence type="ECO:0000256" key="8">
    <source>
        <dbReference type="ARBA" id="ARBA00022840"/>
    </source>
</evidence>
<dbReference type="Gene3D" id="3.40.50.620">
    <property type="entry name" value="HUPs"/>
    <property type="match status" value="1"/>
</dbReference>
<feature type="binding site" evidence="10">
    <location>
        <begin position="81"/>
        <end position="83"/>
    </location>
    <ligand>
        <name>L-cysteinyl-5'-AMP</name>
        <dbReference type="ChEBI" id="CHEBI:144924"/>
    </ligand>
</feature>
<proteinExistence type="inferred from homology"/>
<evidence type="ECO:0000256" key="6">
    <source>
        <dbReference type="ARBA" id="ARBA00022741"/>
    </source>
</evidence>
<dbReference type="InterPro" id="IPR017812">
    <property type="entry name" value="Mycothiol_ligase_MshC"/>
</dbReference>
<comment type="cofactor">
    <cofactor evidence="10">
        <name>Zn(2+)</name>
        <dbReference type="ChEBI" id="CHEBI:29105"/>
    </cofactor>
    <text evidence="10">Binds 1 zinc ion per subunit.</text>
</comment>
<feature type="binding site" evidence="10">
    <location>
        <position position="43"/>
    </location>
    <ligand>
        <name>Zn(2+)</name>
        <dbReference type="ChEBI" id="CHEBI:29105"/>
    </ligand>
</feature>
<feature type="short sequence motif" description="'HIGH' region" evidence="10">
    <location>
        <begin position="45"/>
        <end position="55"/>
    </location>
</feature>
<comment type="similarity">
    <text evidence="2 10">Belongs to the class-I aminoacyl-tRNA synthetase family. MshC subfamily.</text>
</comment>
<dbReference type="PRINTS" id="PR00983">
    <property type="entry name" value="TRNASYNTHCYS"/>
</dbReference>
<name>A0ABW2GDQ5_9ACTN</name>
<dbReference type="SUPFAM" id="SSF52374">
    <property type="entry name" value="Nucleotidylyl transferase"/>
    <property type="match status" value="1"/>
</dbReference>
<dbReference type="GO" id="GO:0035446">
    <property type="term" value="F:cysteine-glucosaminylinositol ligase activity"/>
    <property type="evidence" value="ECO:0007669"/>
    <property type="project" value="UniProtKB-EC"/>
</dbReference>
<comment type="function">
    <text evidence="1 10">Catalyzes the ATP-dependent condensation of GlcN-Ins and L-cysteine to form L-Cys-GlcN-Ins.</text>
</comment>
<keyword evidence="7 10" id="KW-0862">Zinc</keyword>
<dbReference type="InterPro" id="IPR024909">
    <property type="entry name" value="Cys-tRNA/MSH_ligase"/>
</dbReference>
<evidence type="ECO:0000256" key="4">
    <source>
        <dbReference type="ARBA" id="ARBA00022598"/>
    </source>
</evidence>
<feature type="domain" description="tRNA synthetases class I catalytic" evidence="11">
    <location>
        <begin position="36"/>
        <end position="334"/>
    </location>
</feature>
<dbReference type="InterPro" id="IPR014729">
    <property type="entry name" value="Rossmann-like_a/b/a_fold"/>
</dbReference>
<protein>
    <recommendedName>
        <fullName evidence="10">L-cysteine:1D-myo-inositol 2-amino-2-deoxy-alpha-D-glucopyranoside ligase</fullName>
        <shortName evidence="10">L-Cys:GlcN-Ins ligase</shortName>
        <ecNumber evidence="10">6.3.1.13</ecNumber>
    </recommendedName>
    <alternativeName>
        <fullName evidence="10">Mycothiol ligase</fullName>
        <shortName evidence="10">MSH ligase</shortName>
    </alternativeName>
</protein>
<dbReference type="HAMAP" id="MF_01697">
    <property type="entry name" value="MshC"/>
    <property type="match status" value="1"/>
</dbReference>
<evidence type="ECO:0000256" key="9">
    <source>
        <dbReference type="ARBA" id="ARBA00048350"/>
    </source>
</evidence>
<dbReference type="EC" id="6.3.1.13" evidence="10"/>
<dbReference type="Proteomes" id="UP001596413">
    <property type="component" value="Unassembled WGS sequence"/>
</dbReference>
<evidence type="ECO:0000313" key="12">
    <source>
        <dbReference type="EMBL" id="MFC7217907.1"/>
    </source>
</evidence>
<dbReference type="InterPro" id="IPR032678">
    <property type="entry name" value="tRNA-synt_1_cat_dom"/>
</dbReference>
<keyword evidence="6 10" id="KW-0547">Nucleotide-binding</keyword>
<sequence length="409" mass="44364">MYAWPASDVPALPGTGRDLRIHDTATGESITLRPEGTARLYVCGITPYDATHIGHAATYNAFDLVQRVWLDNKRQVHYVQNVTDVDDPLLERAARDGEDWTHLAERETALFREDMTALRMLPPRQYVGAVESIPLIVPLVERLRDAGAAYELEGDVYFSVEADPHFGTVSHLDAEAMRLLSAERGGDPERPGKKNPLDPMLWMAARAGEPSWDGASLGSGRPGWHIECVAIALEHLGMGFDIQGGGSDLAFPHHEMGASHGQALTGEYPFAKAYVHAGLVALDGEKMSKSRGNLVFVSQLRRSGVDPAAIRLALLAHHYRTDWEWTDAVLERAQERLAVWRDAVSRPDGPAAEATVEALRAALADDLDAPAALAAVDRWAALQRTEGGTDQGAPGVISRAVDALLGVAL</sequence>
<comment type="caution">
    <text evidence="12">The sequence shown here is derived from an EMBL/GenBank/DDBJ whole genome shotgun (WGS) entry which is preliminary data.</text>
</comment>
<evidence type="ECO:0000256" key="2">
    <source>
        <dbReference type="ARBA" id="ARBA00007723"/>
    </source>
</evidence>
<feature type="binding site" evidence="10">
    <location>
        <begin position="43"/>
        <end position="46"/>
    </location>
    <ligand>
        <name>L-cysteinyl-5'-AMP</name>
        <dbReference type="ChEBI" id="CHEBI:144924"/>
    </ligand>
</feature>
<keyword evidence="8 10" id="KW-0067">ATP-binding</keyword>
<dbReference type="CDD" id="cd00672">
    <property type="entry name" value="CysRS_core"/>
    <property type="match status" value="1"/>
</dbReference>
<dbReference type="Pfam" id="PF01406">
    <property type="entry name" value="tRNA-synt_1e"/>
    <property type="match status" value="1"/>
</dbReference>
<evidence type="ECO:0000259" key="11">
    <source>
        <dbReference type="Pfam" id="PF01406"/>
    </source>
</evidence>
<keyword evidence="13" id="KW-1185">Reference proteome</keyword>
<dbReference type="Gene3D" id="1.20.120.640">
    <property type="entry name" value="Anticodon-binding domain of a subclass of class I aminoacyl-tRNA synthetases"/>
    <property type="match status" value="1"/>
</dbReference>
<feature type="short sequence motif" description="'ERGGDP' region" evidence="10">
    <location>
        <begin position="183"/>
        <end position="188"/>
    </location>
</feature>
<comment type="subunit">
    <text evidence="3 10">Monomer.</text>
</comment>
<dbReference type="PANTHER" id="PTHR10890">
    <property type="entry name" value="CYSTEINYL-TRNA SYNTHETASE"/>
    <property type="match status" value="1"/>
</dbReference>
<gene>
    <name evidence="10 12" type="primary">mshC</name>
    <name evidence="12" type="ORF">ACFQLX_06950</name>
</gene>
<evidence type="ECO:0000256" key="3">
    <source>
        <dbReference type="ARBA" id="ARBA00011245"/>
    </source>
</evidence>
<evidence type="ECO:0000313" key="13">
    <source>
        <dbReference type="Proteomes" id="UP001596413"/>
    </source>
</evidence>
<evidence type="ECO:0000256" key="1">
    <source>
        <dbReference type="ARBA" id="ARBA00003679"/>
    </source>
</evidence>
<dbReference type="EMBL" id="JBHSZO010000007">
    <property type="protein sequence ID" value="MFC7217907.1"/>
    <property type="molecule type" value="Genomic_DNA"/>
</dbReference>
<dbReference type="PANTHER" id="PTHR10890:SF3">
    <property type="entry name" value="CYSTEINE--TRNA LIGASE, CYTOPLASMIC"/>
    <property type="match status" value="1"/>
</dbReference>
<accession>A0ABW2GDQ5</accession>
<feature type="binding site" evidence="10">
    <location>
        <position position="228"/>
    </location>
    <ligand>
        <name>Zn(2+)</name>
        <dbReference type="ChEBI" id="CHEBI:29105"/>
    </ligand>
</feature>
<feature type="binding site" evidence="10">
    <location>
        <position position="224"/>
    </location>
    <ligand>
        <name>L-cysteinyl-5'-AMP</name>
        <dbReference type="ChEBI" id="CHEBI:144924"/>
    </ligand>
</feature>
<keyword evidence="4 10" id="KW-0436">Ligase</keyword>